<name>A0ACB9GTN2_9ASTR</name>
<accession>A0ACB9GTN2</accession>
<gene>
    <name evidence="1" type="ORF">L1987_40878</name>
</gene>
<dbReference type="EMBL" id="CM042030">
    <property type="protein sequence ID" value="KAI3786855.1"/>
    <property type="molecule type" value="Genomic_DNA"/>
</dbReference>
<comment type="caution">
    <text evidence="1">The sequence shown here is derived from an EMBL/GenBank/DDBJ whole genome shotgun (WGS) entry which is preliminary data.</text>
</comment>
<reference evidence="2" key="1">
    <citation type="journal article" date="2022" name="Mol. Ecol. Resour.">
        <title>The genomes of chicory, endive, great burdock and yacon provide insights into Asteraceae palaeo-polyploidization history and plant inulin production.</title>
        <authorList>
            <person name="Fan W."/>
            <person name="Wang S."/>
            <person name="Wang H."/>
            <person name="Wang A."/>
            <person name="Jiang F."/>
            <person name="Liu H."/>
            <person name="Zhao H."/>
            <person name="Xu D."/>
            <person name="Zhang Y."/>
        </authorList>
    </citation>
    <scope>NUCLEOTIDE SEQUENCE [LARGE SCALE GENOMIC DNA]</scope>
    <source>
        <strain evidence="2">cv. Yunnan</strain>
    </source>
</reference>
<organism evidence="1 2">
    <name type="scientific">Smallanthus sonchifolius</name>
    <dbReference type="NCBI Taxonomy" id="185202"/>
    <lineage>
        <taxon>Eukaryota</taxon>
        <taxon>Viridiplantae</taxon>
        <taxon>Streptophyta</taxon>
        <taxon>Embryophyta</taxon>
        <taxon>Tracheophyta</taxon>
        <taxon>Spermatophyta</taxon>
        <taxon>Magnoliopsida</taxon>
        <taxon>eudicotyledons</taxon>
        <taxon>Gunneridae</taxon>
        <taxon>Pentapetalae</taxon>
        <taxon>asterids</taxon>
        <taxon>campanulids</taxon>
        <taxon>Asterales</taxon>
        <taxon>Asteraceae</taxon>
        <taxon>Asteroideae</taxon>
        <taxon>Heliantheae alliance</taxon>
        <taxon>Millerieae</taxon>
        <taxon>Smallanthus</taxon>
    </lineage>
</organism>
<dbReference type="Proteomes" id="UP001056120">
    <property type="component" value="Linkage Group LG13"/>
</dbReference>
<reference evidence="1 2" key="2">
    <citation type="journal article" date="2022" name="Mol. Ecol. Resour.">
        <title>The genomes of chicory, endive, great burdock and yacon provide insights into Asteraceae paleo-polyploidization history and plant inulin production.</title>
        <authorList>
            <person name="Fan W."/>
            <person name="Wang S."/>
            <person name="Wang H."/>
            <person name="Wang A."/>
            <person name="Jiang F."/>
            <person name="Liu H."/>
            <person name="Zhao H."/>
            <person name="Xu D."/>
            <person name="Zhang Y."/>
        </authorList>
    </citation>
    <scope>NUCLEOTIDE SEQUENCE [LARGE SCALE GENOMIC DNA]</scope>
    <source>
        <strain evidence="2">cv. Yunnan</strain>
        <tissue evidence="1">Leaves</tissue>
    </source>
</reference>
<evidence type="ECO:0000313" key="2">
    <source>
        <dbReference type="Proteomes" id="UP001056120"/>
    </source>
</evidence>
<keyword evidence="2" id="KW-1185">Reference proteome</keyword>
<protein>
    <submittedName>
        <fullName evidence="1">Uncharacterized protein</fullName>
    </submittedName>
</protein>
<proteinExistence type="predicted"/>
<evidence type="ECO:0000313" key="1">
    <source>
        <dbReference type="EMBL" id="KAI3786855.1"/>
    </source>
</evidence>
<sequence>MWSPVNSDDRRVRDATVMEENNSICVVNEFEDLGFMDLRRDSGSVRWSSRSRLMKGKMPDEPCYPKLALHRGQLFSSMNDCISVFCGSDWVLTSRLRRSFGGSICDFSIGGDRLFALHSEENVFDIWETPASPIV</sequence>